<comment type="caution">
    <text evidence="2">The sequence shown here is derived from an EMBL/GenBank/DDBJ whole genome shotgun (WGS) entry which is preliminary data.</text>
</comment>
<evidence type="ECO:0000313" key="3">
    <source>
        <dbReference type="Proteomes" id="UP000326554"/>
    </source>
</evidence>
<evidence type="ECO:0000313" key="2">
    <source>
        <dbReference type="EMBL" id="KAA9008262.1"/>
    </source>
</evidence>
<reference evidence="2 3" key="1">
    <citation type="submission" date="2019-09" db="EMBL/GenBank/DDBJ databases">
        <authorList>
            <person name="Park J.-S."/>
            <person name="Choi H.-J."/>
        </authorList>
    </citation>
    <scope>NUCLEOTIDE SEQUENCE [LARGE SCALE GENOMIC DNA]</scope>
    <source>
        <strain evidence="2 3">176SS1-4</strain>
    </source>
</reference>
<keyword evidence="3" id="KW-1185">Reference proteome</keyword>
<dbReference type="RefSeq" id="WP_150445546.1">
    <property type="nucleotide sequence ID" value="NZ_VYQE01000003.1"/>
</dbReference>
<sequence length="141" mass="15185">MKTPWHVWVVGGVSLLWNSGGAIDYLMLRFRVEAYTGQLTEAQLGFFESLPVWASIGWALGVWGAWIGSVLLLLRSRFAGTAFALSLLGIGVNSIYTYGLAGAEVDAGMGAVQAWFAVAIVVITAGLLFYARAMARRGVLR</sequence>
<organism evidence="2 3">
    <name type="scientific">Histidinibacterium aquaticum</name>
    <dbReference type="NCBI Taxonomy" id="2613962"/>
    <lineage>
        <taxon>Bacteria</taxon>
        <taxon>Pseudomonadati</taxon>
        <taxon>Pseudomonadota</taxon>
        <taxon>Alphaproteobacteria</taxon>
        <taxon>Rhodobacterales</taxon>
        <taxon>Paracoccaceae</taxon>
        <taxon>Histidinibacterium</taxon>
    </lineage>
</organism>
<accession>A0A5J5GL98</accession>
<dbReference type="Proteomes" id="UP000326554">
    <property type="component" value="Unassembled WGS sequence"/>
</dbReference>
<gene>
    <name evidence="2" type="ORF">F3S47_12295</name>
</gene>
<evidence type="ECO:0008006" key="4">
    <source>
        <dbReference type="Google" id="ProtNLM"/>
    </source>
</evidence>
<keyword evidence="1" id="KW-0472">Membrane</keyword>
<feature type="transmembrane region" description="Helical" evidence="1">
    <location>
        <begin position="112"/>
        <end position="131"/>
    </location>
</feature>
<dbReference type="EMBL" id="VYQE01000003">
    <property type="protein sequence ID" value="KAA9008262.1"/>
    <property type="molecule type" value="Genomic_DNA"/>
</dbReference>
<feature type="transmembrane region" description="Helical" evidence="1">
    <location>
        <begin position="52"/>
        <end position="74"/>
    </location>
</feature>
<feature type="transmembrane region" description="Helical" evidence="1">
    <location>
        <begin position="81"/>
        <end position="100"/>
    </location>
</feature>
<keyword evidence="1" id="KW-1133">Transmembrane helix</keyword>
<dbReference type="AlphaFoldDB" id="A0A5J5GL98"/>
<evidence type="ECO:0000256" key="1">
    <source>
        <dbReference type="SAM" id="Phobius"/>
    </source>
</evidence>
<proteinExistence type="predicted"/>
<protein>
    <recommendedName>
        <fullName evidence="4">Sugar transporter</fullName>
    </recommendedName>
</protein>
<keyword evidence="1" id="KW-0812">Transmembrane</keyword>
<name>A0A5J5GL98_9RHOB</name>